<dbReference type="OrthoDB" id="1211981at2759"/>
<feature type="region of interest" description="Disordered" evidence="1">
    <location>
        <begin position="180"/>
        <end position="257"/>
    </location>
</feature>
<dbReference type="AlphaFoldDB" id="B9R8T0"/>
<dbReference type="KEGG" id="rcu:8273659"/>
<gene>
    <name evidence="2" type="ORF">RCOM_1602010</name>
</gene>
<dbReference type="STRING" id="3988.B9R8T0"/>
<protein>
    <recommendedName>
        <fullName evidence="4">SHSP domain-containing protein</fullName>
    </recommendedName>
</protein>
<dbReference type="CDD" id="cd06464">
    <property type="entry name" value="ACD_sHsps-like"/>
    <property type="match status" value="1"/>
</dbReference>
<proteinExistence type="predicted"/>
<sequence length="392" mass="44204">MDIKGNATPFRGEAKASFCDQHFLLNFIISTYIGPDVFSDSPRCSAFQRLAARLPPYTSNNLGTSFLSISQLESIYYYVLRNAHPSLILKPNLLYMYLKGSLCLPSSGSIEDHRQFTSFFPLKLHDHKKYSDNHEIVKGIVLIDDPITSYMEKEDLERFRRLSGIDGDLRIDVKEGLNYQHESRKSGEGTEQMREKELAGTMSNGNQRPSAMFQKTYRRRNCRGPTPIPTFSSNLSKQKQHNEENTSEGPSNMDGYAKMPANTPKLQDCTSKKIVLTGTARKGRTGPQVGVVDIGISRNAYFFQVALPGVRRDFCEFGCEIESSGKVHIQGTMSGGETIKKRSRVFRMKFRRLCPAGPFTLSFNLPGPVDPRLFSPNFRTDGIFEAVIIKHK</sequence>
<feature type="compositionally biased region" description="Basic and acidic residues" evidence="1">
    <location>
        <begin position="180"/>
        <end position="198"/>
    </location>
</feature>
<dbReference type="FunFam" id="2.60.40.790:FF:000049">
    <property type="entry name" value="Increased DNA methylation 3"/>
    <property type="match status" value="1"/>
</dbReference>
<evidence type="ECO:0000313" key="3">
    <source>
        <dbReference type="Proteomes" id="UP000008311"/>
    </source>
</evidence>
<dbReference type="FunCoup" id="B9R8T0">
    <property type="interactions" value="1"/>
</dbReference>
<reference evidence="3" key="1">
    <citation type="journal article" date="2010" name="Nat. Biotechnol.">
        <title>Draft genome sequence of the oilseed species Ricinus communis.</title>
        <authorList>
            <person name="Chan A.P."/>
            <person name="Crabtree J."/>
            <person name="Zhao Q."/>
            <person name="Lorenzi H."/>
            <person name="Orvis J."/>
            <person name="Puiu D."/>
            <person name="Melake-Berhan A."/>
            <person name="Jones K.M."/>
            <person name="Redman J."/>
            <person name="Chen G."/>
            <person name="Cahoon E.B."/>
            <person name="Gedil M."/>
            <person name="Stanke M."/>
            <person name="Haas B.J."/>
            <person name="Wortman J.R."/>
            <person name="Fraser-Liggett C.M."/>
            <person name="Ravel J."/>
            <person name="Rabinowicz P.D."/>
        </authorList>
    </citation>
    <scope>NUCLEOTIDE SEQUENCE [LARGE SCALE GENOMIC DNA]</scope>
    <source>
        <strain evidence="3">cv. Hale</strain>
    </source>
</reference>
<dbReference type="InterPro" id="IPR039321">
    <property type="entry name" value="IDM2/3-like"/>
</dbReference>
<dbReference type="InterPro" id="IPR008978">
    <property type="entry name" value="HSP20-like_chaperone"/>
</dbReference>
<keyword evidence="3" id="KW-1185">Reference proteome</keyword>
<evidence type="ECO:0000313" key="2">
    <source>
        <dbReference type="EMBL" id="EEF52910.1"/>
    </source>
</evidence>
<dbReference type="InParanoid" id="B9R8T0"/>
<organism evidence="2 3">
    <name type="scientific">Ricinus communis</name>
    <name type="common">Castor bean</name>
    <dbReference type="NCBI Taxonomy" id="3988"/>
    <lineage>
        <taxon>Eukaryota</taxon>
        <taxon>Viridiplantae</taxon>
        <taxon>Streptophyta</taxon>
        <taxon>Embryophyta</taxon>
        <taxon>Tracheophyta</taxon>
        <taxon>Spermatophyta</taxon>
        <taxon>Magnoliopsida</taxon>
        <taxon>eudicotyledons</taxon>
        <taxon>Gunneridae</taxon>
        <taxon>Pentapetalae</taxon>
        <taxon>rosids</taxon>
        <taxon>fabids</taxon>
        <taxon>Malpighiales</taxon>
        <taxon>Euphorbiaceae</taxon>
        <taxon>Acalyphoideae</taxon>
        <taxon>Acalypheae</taxon>
        <taxon>Ricinus</taxon>
    </lineage>
</organism>
<dbReference type="GO" id="GO:0005634">
    <property type="term" value="C:nucleus"/>
    <property type="evidence" value="ECO:0000318"/>
    <property type="project" value="GO_Central"/>
</dbReference>
<dbReference type="Proteomes" id="UP000008311">
    <property type="component" value="Unassembled WGS sequence"/>
</dbReference>
<evidence type="ECO:0008006" key="4">
    <source>
        <dbReference type="Google" id="ProtNLM"/>
    </source>
</evidence>
<name>B9R8T0_RICCO</name>
<dbReference type="eggNOG" id="ENOG502QRHQ">
    <property type="taxonomic scope" value="Eukaryota"/>
</dbReference>
<accession>B9R8T0</accession>
<dbReference type="PANTHER" id="PTHR34661:SF1">
    <property type="entry name" value="INCREASED DNA METHYLATION 3"/>
    <property type="match status" value="1"/>
</dbReference>
<dbReference type="Gene3D" id="2.60.40.790">
    <property type="match status" value="1"/>
</dbReference>
<evidence type="ECO:0000256" key="1">
    <source>
        <dbReference type="SAM" id="MobiDB-lite"/>
    </source>
</evidence>
<dbReference type="PANTHER" id="PTHR34661">
    <property type="entry name" value="INCREASED DNA METHYLATION 3"/>
    <property type="match status" value="1"/>
</dbReference>
<dbReference type="EMBL" id="EQ973772">
    <property type="protein sequence ID" value="EEF52910.1"/>
    <property type="molecule type" value="Genomic_DNA"/>
</dbReference>